<feature type="repeat" description="WD" evidence="12">
    <location>
        <begin position="667"/>
        <end position="699"/>
    </location>
</feature>
<evidence type="ECO:0000256" key="13">
    <source>
        <dbReference type="SAM" id="Coils"/>
    </source>
</evidence>
<dbReference type="GO" id="GO:0034388">
    <property type="term" value="C:Pwp2p-containing subcomplex of 90S preribosome"/>
    <property type="evidence" value="ECO:0007669"/>
    <property type="project" value="TreeGrafter"/>
</dbReference>
<dbReference type="PRINTS" id="PR00320">
    <property type="entry name" value="GPROTEINBRPT"/>
</dbReference>
<keyword evidence="7" id="KW-0539">Nucleus</keyword>
<dbReference type="CDD" id="cd00200">
    <property type="entry name" value="WD40"/>
    <property type="match status" value="1"/>
</dbReference>
<evidence type="ECO:0000313" key="15">
    <source>
        <dbReference type="Ensembl" id="ENSAOCP00000062492.1"/>
    </source>
</evidence>
<proteinExistence type="inferred from homology"/>
<evidence type="ECO:0000256" key="6">
    <source>
        <dbReference type="ARBA" id="ARBA00022843"/>
    </source>
</evidence>
<dbReference type="FunFam" id="2.130.10.10:FF:000178">
    <property type="entry name" value="WD repeat domain 3"/>
    <property type="match status" value="1"/>
</dbReference>
<evidence type="ECO:0000256" key="8">
    <source>
        <dbReference type="ARBA" id="ARBA00035000"/>
    </source>
</evidence>
<name>A0AAQ5ZCB5_AMPOC</name>
<dbReference type="Pfam" id="PF04003">
    <property type="entry name" value="Utp12"/>
    <property type="match status" value="1"/>
</dbReference>
<feature type="repeat" description="WD" evidence="12">
    <location>
        <begin position="407"/>
        <end position="447"/>
    </location>
</feature>
<accession>A0AAQ5ZCB5</accession>
<feature type="domain" description="Small-subunit processome Utp12" evidence="14">
    <location>
        <begin position="804"/>
        <end position="893"/>
    </location>
</feature>
<feature type="repeat" description="WD" evidence="12">
    <location>
        <begin position="104"/>
        <end position="145"/>
    </location>
</feature>
<dbReference type="FunFam" id="2.130.10.10:FF:000177">
    <property type="entry name" value="WD repeat domain 3"/>
    <property type="match status" value="1"/>
</dbReference>
<dbReference type="GO" id="GO:0032040">
    <property type="term" value="C:small-subunit processome"/>
    <property type="evidence" value="ECO:0007669"/>
    <property type="project" value="TreeGrafter"/>
</dbReference>
<keyword evidence="5" id="KW-0677">Repeat</keyword>
<evidence type="ECO:0000256" key="12">
    <source>
        <dbReference type="PROSITE-ProRule" id="PRU00221"/>
    </source>
</evidence>
<dbReference type="Proteomes" id="UP001501940">
    <property type="component" value="Chromosome 11"/>
</dbReference>
<reference evidence="15" key="3">
    <citation type="submission" date="2025-09" db="UniProtKB">
        <authorList>
            <consortium name="Ensembl"/>
        </authorList>
    </citation>
    <scope>IDENTIFICATION</scope>
</reference>
<feature type="coiled-coil region" evidence="13">
    <location>
        <begin position="739"/>
        <end position="766"/>
    </location>
</feature>
<evidence type="ECO:0000256" key="5">
    <source>
        <dbReference type="ARBA" id="ARBA00022737"/>
    </source>
</evidence>
<evidence type="ECO:0000256" key="4">
    <source>
        <dbReference type="ARBA" id="ARBA00022574"/>
    </source>
</evidence>
<feature type="repeat" description="WD" evidence="12">
    <location>
        <begin position="583"/>
        <end position="624"/>
    </location>
</feature>
<feature type="repeat" description="WD" evidence="12">
    <location>
        <begin position="146"/>
        <end position="187"/>
    </location>
</feature>
<dbReference type="FunFam" id="2.130.10.10:FF:000172">
    <property type="entry name" value="WD repeat domain 3"/>
    <property type="match status" value="1"/>
</dbReference>
<keyword evidence="6" id="KW-0832">Ubl conjugation</keyword>
<evidence type="ECO:0000313" key="16">
    <source>
        <dbReference type="Proteomes" id="UP001501940"/>
    </source>
</evidence>
<feature type="repeat" description="WD" evidence="12">
    <location>
        <begin position="488"/>
        <end position="522"/>
    </location>
</feature>
<dbReference type="GO" id="GO:0030490">
    <property type="term" value="P:maturation of SSU-rRNA"/>
    <property type="evidence" value="ECO:0007669"/>
    <property type="project" value="TreeGrafter"/>
</dbReference>
<dbReference type="InterPro" id="IPR019775">
    <property type="entry name" value="WD40_repeat_CS"/>
</dbReference>
<dbReference type="PANTHER" id="PTHR19853">
    <property type="entry name" value="WD REPEAT CONTAINING PROTEIN 3 WDR3"/>
    <property type="match status" value="1"/>
</dbReference>
<dbReference type="AlphaFoldDB" id="A0AAQ5ZCB5"/>
<dbReference type="Pfam" id="PF25173">
    <property type="entry name" value="Beta-prop_WDR3_1st"/>
    <property type="match status" value="1"/>
</dbReference>
<evidence type="ECO:0000256" key="10">
    <source>
        <dbReference type="ARBA" id="ARBA00038229"/>
    </source>
</evidence>
<gene>
    <name evidence="15" type="primary">WDR3</name>
</gene>
<dbReference type="InterPro" id="IPR001680">
    <property type="entry name" value="WD40_rpt"/>
</dbReference>
<dbReference type="PROSITE" id="PS00678">
    <property type="entry name" value="WD_REPEATS_1"/>
    <property type="match status" value="3"/>
</dbReference>
<dbReference type="PANTHER" id="PTHR19853:SF0">
    <property type="entry name" value="WD REPEAT-CONTAINING PROTEIN 3"/>
    <property type="match status" value="1"/>
</dbReference>
<keyword evidence="2" id="KW-1017">Isopeptide bond</keyword>
<dbReference type="FunFam" id="2.130.10.10:FF:000307">
    <property type="entry name" value="WD repeat domain 3"/>
    <property type="match status" value="1"/>
</dbReference>
<organism evidence="15 16">
    <name type="scientific">Amphiprion ocellaris</name>
    <name type="common">Clown anemonefish</name>
    <dbReference type="NCBI Taxonomy" id="80972"/>
    <lineage>
        <taxon>Eukaryota</taxon>
        <taxon>Metazoa</taxon>
        <taxon>Chordata</taxon>
        <taxon>Craniata</taxon>
        <taxon>Vertebrata</taxon>
        <taxon>Euteleostomi</taxon>
        <taxon>Actinopterygii</taxon>
        <taxon>Neopterygii</taxon>
        <taxon>Teleostei</taxon>
        <taxon>Neoteleostei</taxon>
        <taxon>Acanthomorphata</taxon>
        <taxon>Ovalentaria</taxon>
        <taxon>Pomacentridae</taxon>
        <taxon>Amphiprion</taxon>
    </lineage>
</organism>
<evidence type="ECO:0000256" key="11">
    <source>
        <dbReference type="ARBA" id="ARBA00070105"/>
    </source>
</evidence>
<protein>
    <recommendedName>
        <fullName evidence="11">WD repeat-containing protein 3</fullName>
    </recommendedName>
</protein>
<dbReference type="InterPro" id="IPR020472">
    <property type="entry name" value="WD40_PAC1"/>
</dbReference>
<dbReference type="InterPro" id="IPR015943">
    <property type="entry name" value="WD40/YVTN_repeat-like_dom_sf"/>
</dbReference>
<evidence type="ECO:0000256" key="2">
    <source>
        <dbReference type="ARBA" id="ARBA00022499"/>
    </source>
</evidence>
<dbReference type="SUPFAM" id="SSF50978">
    <property type="entry name" value="WD40 repeat-like"/>
    <property type="match status" value="1"/>
</dbReference>
<evidence type="ECO:0000256" key="1">
    <source>
        <dbReference type="ARBA" id="ARBA00004604"/>
    </source>
</evidence>
<evidence type="ECO:0000256" key="9">
    <source>
        <dbReference type="ARBA" id="ARBA00035020"/>
    </source>
</evidence>
<dbReference type="InterPro" id="IPR007148">
    <property type="entry name" value="SSU_processome_Utp12"/>
</dbReference>
<reference evidence="15 16" key="1">
    <citation type="submission" date="2022-01" db="EMBL/GenBank/DDBJ databases">
        <title>A chromosome-scale genome assembly of the false clownfish, Amphiprion ocellaris.</title>
        <authorList>
            <person name="Ryu T."/>
        </authorList>
    </citation>
    <scope>NUCLEOTIDE SEQUENCE [LARGE SCALE GENOMIC DNA]</scope>
</reference>
<comment type="subcellular location">
    <subcellularLocation>
        <location evidence="1">Nucleus</location>
        <location evidence="1">Nucleolus</location>
    </subcellularLocation>
</comment>
<reference evidence="15" key="2">
    <citation type="submission" date="2025-08" db="UniProtKB">
        <authorList>
            <consortium name="Ensembl"/>
        </authorList>
    </citation>
    <scope>IDENTIFICATION</scope>
</reference>
<comment type="similarity">
    <text evidence="10">Belongs to the WD repeat WDR3/UTP12 family.</text>
</comment>
<dbReference type="GO" id="GO:0030515">
    <property type="term" value="F:snoRNA binding"/>
    <property type="evidence" value="ECO:0007669"/>
    <property type="project" value="TreeGrafter"/>
</dbReference>
<dbReference type="PROSITE" id="PS50082">
    <property type="entry name" value="WD_REPEATS_2"/>
    <property type="match status" value="8"/>
</dbReference>
<dbReference type="Pfam" id="PF25172">
    <property type="entry name" value="Beta-prop_WDR3_2nd"/>
    <property type="match status" value="1"/>
</dbReference>
<dbReference type="PROSITE" id="PS50294">
    <property type="entry name" value="WD_REPEATS_REGION"/>
    <property type="match status" value="7"/>
</dbReference>
<keyword evidence="4 12" id="KW-0853">WD repeat</keyword>
<dbReference type="InterPro" id="IPR051570">
    <property type="entry name" value="TBC1_cilium_biogenesis"/>
</dbReference>
<dbReference type="Gene3D" id="2.130.10.10">
    <property type="entry name" value="YVTN repeat-like/Quinoprotein amine dehydrogenase"/>
    <property type="match status" value="4"/>
</dbReference>
<evidence type="ECO:0000256" key="3">
    <source>
        <dbReference type="ARBA" id="ARBA00022553"/>
    </source>
</evidence>
<dbReference type="SUPFAM" id="SSF117289">
    <property type="entry name" value="Nucleoporin domain"/>
    <property type="match status" value="1"/>
</dbReference>
<keyword evidence="13" id="KW-0175">Coiled coil</keyword>
<dbReference type="GeneTree" id="ENSGT00940000153859"/>
<dbReference type="Ensembl" id="ENSAOCT00000072612.1">
    <property type="protein sequence ID" value="ENSAOCP00000062492.1"/>
    <property type="gene ID" value="ENSAOCG00000023966.2"/>
</dbReference>
<evidence type="ECO:0000259" key="14">
    <source>
        <dbReference type="Pfam" id="PF04003"/>
    </source>
</evidence>
<sequence>MGLTKQYLRYVASAVFGVIGSQKANISYVTLRGGERGRYVAVAACEHVFIWDVRKGEKVLILQGQKHEVTFICPSPDGVHVAVGYEDGAVRIFSLLNGETNVSFNGHKSAVSIIQYDALGARLVTGSKDTDVIVWDVINESGLYRLKGHKDVVTQALFLKDKNLLVTCSKDSFVKWWDLDTQHCFKTLVGHRSEVWGMALLNRENRLLTGSADSELRAWDIRYLEQVREPKVKKGKTLLDEDEDEDKQEEEDESLEDRILSCKKAGSILREARDRVVSLRTDTKNRIVACHGNDSVLELFTVLSEEEVQKKMTKKLKKAKKKAAKSQEETGEEAAEPVVEKMLKDEIIRLMNIKASAKIRSVWVDCLSCAGGELKVALLLQNNTVETYSLKTLDKTPTANKTARLTLGGHRTDVRTLAFSSDNLAVLSASGDTVKVWNRSTLQVIRTMACEYALCSLFVPGDRQIILGTKSGKLQIFELASGSLLETVDAHDGALWSLCLAPDQRAIVSGSADKTVKFWDFELIKDKESGQKRLTVKHTRTLQLEEDVLCVKFSPDHRLLAVSLLDCTVKVFYTDTLKFFLSLYGHKLPVLCLDISHDSTLIATGSADRNVKIWGLDFGDCHRSMFAHDDSVMFLQFVPKTHLFFTAGKDRKIKQWDADKFEHIQTLEGHHREVWCLAISPNGDHLVSSSHDKSLRLWERTREPIILEEEREMEREAEFEESMAKGDVPVVSSAFRFGLQTFQLNAERIMEALEIYKAEARKMEDHKYACEHAGKETETKLIVIFLLCSVHLTHFFLSFLFANSELEVSLLVLPFPYIPELLQLFSSYIQQGLEVELVCRCLFFLLKIHFGQISSNQMLLSVIDELRTNTLSKVREIRDVMGFNSAALQFLQREIESKEDVMFFADATGKLEEKKKKRRKRERAILTIA</sequence>
<dbReference type="SMART" id="SM00320">
    <property type="entry name" value="WD40"/>
    <property type="match status" value="11"/>
</dbReference>
<dbReference type="InterPro" id="IPR036322">
    <property type="entry name" value="WD40_repeat_dom_sf"/>
</dbReference>
<comment type="function">
    <text evidence="8">Part of the small subunit (SSU) processome, first precursor of the small eukaryotic ribosomal subunit. During the assembly of the SSU processome in the nucleolus, many ribosome biogenesis factors, an RNA chaperone and ribosomal proteins associate with the nascent pre-rRNA and work in concert to generate RNA folding, modifications, rearrangements and cleavage as well as targeted degradation of pre-ribosomal RNA by the RNA exosome.</text>
</comment>
<feature type="repeat" description="WD" evidence="12">
    <location>
        <begin position="625"/>
        <end position="666"/>
    </location>
</feature>
<keyword evidence="16" id="KW-1185">Reference proteome</keyword>
<comment type="subunit">
    <text evidence="9">Part of the small subunit (SSU) processome, composed of more than 70 proteins and the RNA chaperone small nucleolar RNA (snoRNA) U3.</text>
</comment>
<feature type="repeat" description="WD" evidence="12">
    <location>
        <begin position="188"/>
        <end position="229"/>
    </location>
</feature>
<evidence type="ECO:0000256" key="7">
    <source>
        <dbReference type="ARBA" id="ARBA00023242"/>
    </source>
</evidence>
<keyword evidence="3" id="KW-0597">Phosphoprotein</keyword>